<feature type="chain" id="PRO_5017319341" evidence="1">
    <location>
        <begin position="33"/>
        <end position="332"/>
    </location>
</feature>
<dbReference type="Pfam" id="PF13379">
    <property type="entry name" value="NMT1_2"/>
    <property type="match status" value="1"/>
</dbReference>
<dbReference type="OrthoDB" id="286202at2"/>
<proteinExistence type="predicted"/>
<feature type="signal peptide" evidence="1">
    <location>
        <begin position="1"/>
        <end position="32"/>
    </location>
</feature>
<evidence type="ECO:0000313" key="3">
    <source>
        <dbReference type="Proteomes" id="UP000265614"/>
    </source>
</evidence>
<dbReference type="PROSITE" id="PS51257">
    <property type="entry name" value="PROKAR_LIPOPROTEIN"/>
    <property type="match status" value="1"/>
</dbReference>
<dbReference type="AlphaFoldDB" id="A0A3A3Z6L5"/>
<comment type="caution">
    <text evidence="2">The sequence shown here is derived from an EMBL/GenBank/DDBJ whole genome shotgun (WGS) entry which is preliminary data.</text>
</comment>
<gene>
    <name evidence="2" type="ORF">D5H78_00565</name>
</gene>
<dbReference type="EMBL" id="QZEZ01000001">
    <property type="protein sequence ID" value="RJK97567.1"/>
    <property type="molecule type" value="Genomic_DNA"/>
</dbReference>
<keyword evidence="1" id="KW-0732">Signal</keyword>
<sequence>MLRTTLRSRGAAALAAAVAVGLAGCGSSSSSAGSGSGCEPADEVTIAYQPGLGYASLLLAKQEGTLEEALPDVDVSWRQLDSGAAIRDGMIAGDVQVGAGGIGPFLVGVDGGVDWQVVTGLNEMSLQLMVQDPAIRTLEDLRGAGSIAVPAPDSIQAVVLRRGAQEELGDAAALNSQVVAMGHPDGVQALVAGQVAGHLTAPPFQEQEEAAGARALLSSYDLFGRHTFNSAYTMRDFAACNPEVVDALVSTVREANERLTDQPEEAARTLAAETGQTAQELLAQITAEDVGWTTKPTGFGTFAEFMQSIGMIREVPATDDLFLNNQATQGAS</sequence>
<organism evidence="2 3">
    <name type="scientific">Vallicoccus soli</name>
    <dbReference type="NCBI Taxonomy" id="2339232"/>
    <lineage>
        <taxon>Bacteria</taxon>
        <taxon>Bacillati</taxon>
        <taxon>Actinomycetota</taxon>
        <taxon>Actinomycetes</taxon>
        <taxon>Motilibacterales</taxon>
        <taxon>Vallicoccaceae</taxon>
        <taxon>Vallicoccus</taxon>
    </lineage>
</organism>
<dbReference type="SUPFAM" id="SSF53850">
    <property type="entry name" value="Periplasmic binding protein-like II"/>
    <property type="match status" value="1"/>
</dbReference>
<dbReference type="PANTHER" id="PTHR30024">
    <property type="entry name" value="ALIPHATIC SULFONATES-BINDING PROTEIN-RELATED"/>
    <property type="match status" value="1"/>
</dbReference>
<reference evidence="2 3" key="1">
    <citation type="submission" date="2018-09" db="EMBL/GenBank/DDBJ databases">
        <title>YIM 75000 draft genome.</title>
        <authorList>
            <person name="Tang S."/>
            <person name="Feng Y."/>
        </authorList>
    </citation>
    <scope>NUCLEOTIDE SEQUENCE [LARGE SCALE GENOMIC DNA]</scope>
    <source>
        <strain evidence="2 3">YIM 75000</strain>
    </source>
</reference>
<dbReference type="Proteomes" id="UP000265614">
    <property type="component" value="Unassembled WGS sequence"/>
</dbReference>
<protein>
    <submittedName>
        <fullName evidence="2">ABC transporter substrate-binding protein</fullName>
    </submittedName>
</protein>
<dbReference type="RefSeq" id="WP_119948466.1">
    <property type="nucleotide sequence ID" value="NZ_QZEZ01000001.1"/>
</dbReference>
<dbReference type="Gene3D" id="3.40.190.10">
    <property type="entry name" value="Periplasmic binding protein-like II"/>
    <property type="match status" value="2"/>
</dbReference>
<dbReference type="PANTHER" id="PTHR30024:SF2">
    <property type="entry name" value="ABC TRANSPORTER SUBSTRATE-BINDING PROTEIN"/>
    <property type="match status" value="1"/>
</dbReference>
<evidence type="ECO:0000256" key="1">
    <source>
        <dbReference type="SAM" id="SignalP"/>
    </source>
</evidence>
<keyword evidence="3" id="KW-1185">Reference proteome</keyword>
<name>A0A3A3Z6L5_9ACTN</name>
<accession>A0A3A3Z6L5</accession>
<evidence type="ECO:0000313" key="2">
    <source>
        <dbReference type="EMBL" id="RJK97567.1"/>
    </source>
</evidence>